<dbReference type="PANTHER" id="PTHR11566:SF21">
    <property type="entry name" value="DYNAMIN RELATED PROTEIN 1, ISOFORM A"/>
    <property type="match status" value="1"/>
</dbReference>
<dbReference type="GO" id="GO:0005525">
    <property type="term" value="F:GTP binding"/>
    <property type="evidence" value="ECO:0007669"/>
    <property type="project" value="UniProtKB-KW"/>
</dbReference>
<dbReference type="InterPro" id="IPR045063">
    <property type="entry name" value="Dynamin_N"/>
</dbReference>
<dbReference type="GO" id="GO:0003924">
    <property type="term" value="F:GTPase activity"/>
    <property type="evidence" value="ECO:0007669"/>
    <property type="project" value="InterPro"/>
</dbReference>
<accession>A0A267E023</accession>
<comment type="similarity">
    <text evidence="3">Belongs to the TRAFAC class dynamin-like GTPase superfamily. Dynamin/Fzo/YdjA family.</text>
</comment>
<name>A0A267E023_9PLAT</name>
<gene>
    <name evidence="5" type="ORF">BOX15_Mlig031156g1</name>
</gene>
<dbReference type="InterPro" id="IPR027417">
    <property type="entry name" value="P-loop_NTPase"/>
</dbReference>
<proteinExistence type="inferred from homology"/>
<dbReference type="InterPro" id="IPR019762">
    <property type="entry name" value="Dynamin_GTPase_CS"/>
</dbReference>
<dbReference type="GO" id="GO:0008017">
    <property type="term" value="F:microtubule binding"/>
    <property type="evidence" value="ECO:0007669"/>
    <property type="project" value="TreeGrafter"/>
</dbReference>
<dbReference type="PANTHER" id="PTHR11566">
    <property type="entry name" value="DYNAMIN"/>
    <property type="match status" value="1"/>
</dbReference>
<dbReference type="CDD" id="cd08771">
    <property type="entry name" value="DLP_1"/>
    <property type="match status" value="1"/>
</dbReference>
<sequence length="725" mass="82527">AQLLLNSNVHCKGKIMNFDESDNLKKQREIRETAEMMKKIGAQRRFRSFDRLSAKLRLFLDSVDLIRSEEGEQLKSELFEVVVVGDQSDGKSTLLEAITGVQLPKGTGICTRCPIRLIIREAETESASIQINEQPSREVSDLSKLESELQRAQDDVVAGRKTSTKPITVKVNGPLLPNISVVDLPGINRETGDREQETVELIKKWITPQETIVIVIAKATNDIAASKGYQLAQEVDPDNKRTFLVITNCDGSLENKETDIQKLFSEKKKKLFAVKCFRSTADTTATSREELMNHEAQFFAQHKLFKHYSQNTGTAQLIQSLEALLCKKIEPHQQKILRHARRRVRELEKELEDLKTGESKFMDCVDECVFDIRTEIRDQVTGSDESEYRDNKLYQKCRDEWMNAGTMMREESANFKKDLLSTIRKECEAQRGRQLEQLPNNSPVLERIIGRLIESFKTLVGDTTQATQSYVHEELVKIVRNNLQKKPLLRGLQQLEEILTDGCKNQMDKLKEKAHRKVLEILDMQKVIFLNNPKIDDLFSKMAHEKDEQAAEHAPEKKAKSLLQIIEDCAKDWLETSDSAGSGAVQAALVGIMSKLGLHPPISQLLVIAALNFLPWWFSQPESKDQSFDHKDDEHRLVCLTYVYIELVCDRTADAVPMAIIHFFNKRLAADVCKLIPHPKWEDLKNLSTCAQQQQKIESASDSLRRWKDIVAQLCSPTSDETSAV</sequence>
<evidence type="ECO:0000259" key="4">
    <source>
        <dbReference type="PROSITE" id="PS51718"/>
    </source>
</evidence>
<dbReference type="GO" id="GO:0005737">
    <property type="term" value="C:cytoplasm"/>
    <property type="evidence" value="ECO:0007669"/>
    <property type="project" value="TreeGrafter"/>
</dbReference>
<protein>
    <recommendedName>
        <fullName evidence="4">Dynamin-type G domain-containing protein</fullName>
    </recommendedName>
</protein>
<dbReference type="PRINTS" id="PR00195">
    <property type="entry name" value="DYNAMIN"/>
</dbReference>
<dbReference type="InterPro" id="IPR022812">
    <property type="entry name" value="Dynamin"/>
</dbReference>
<dbReference type="AlphaFoldDB" id="A0A267E023"/>
<dbReference type="GO" id="GO:0016020">
    <property type="term" value="C:membrane"/>
    <property type="evidence" value="ECO:0007669"/>
    <property type="project" value="TreeGrafter"/>
</dbReference>
<keyword evidence="2 3" id="KW-0342">GTP-binding</keyword>
<feature type="domain" description="Dynamin-type G" evidence="4">
    <location>
        <begin position="75"/>
        <end position="335"/>
    </location>
</feature>
<dbReference type="Gene3D" id="1.20.120.1240">
    <property type="entry name" value="Dynamin, middle domain"/>
    <property type="match status" value="1"/>
</dbReference>
<dbReference type="InterPro" id="IPR001401">
    <property type="entry name" value="Dynamin_GTPase"/>
</dbReference>
<dbReference type="InterPro" id="IPR030381">
    <property type="entry name" value="G_DYNAMIN_dom"/>
</dbReference>
<dbReference type="OrthoDB" id="415706at2759"/>
<dbReference type="PROSITE" id="PS00410">
    <property type="entry name" value="G_DYNAMIN_1"/>
    <property type="match status" value="1"/>
</dbReference>
<reference evidence="5 6" key="1">
    <citation type="submission" date="2017-06" db="EMBL/GenBank/DDBJ databases">
        <title>A platform for efficient transgenesis in Macrostomum lignano, a flatworm model organism for stem cell research.</title>
        <authorList>
            <person name="Berezikov E."/>
        </authorList>
    </citation>
    <scope>NUCLEOTIDE SEQUENCE [LARGE SCALE GENOMIC DNA]</scope>
    <source>
        <strain evidence="5">DV1</strain>
        <tissue evidence="5">Whole organism</tissue>
    </source>
</reference>
<dbReference type="SUPFAM" id="SSF52540">
    <property type="entry name" value="P-loop containing nucleoside triphosphate hydrolases"/>
    <property type="match status" value="1"/>
</dbReference>
<dbReference type="InterPro" id="IPR000375">
    <property type="entry name" value="Dynamin_stalk"/>
</dbReference>
<evidence type="ECO:0000313" key="5">
    <source>
        <dbReference type="EMBL" id="PAA54901.1"/>
    </source>
</evidence>
<keyword evidence="1 3" id="KW-0547">Nucleotide-binding</keyword>
<dbReference type="Proteomes" id="UP000215902">
    <property type="component" value="Unassembled WGS sequence"/>
</dbReference>
<organism evidence="5 6">
    <name type="scientific">Macrostomum lignano</name>
    <dbReference type="NCBI Taxonomy" id="282301"/>
    <lineage>
        <taxon>Eukaryota</taxon>
        <taxon>Metazoa</taxon>
        <taxon>Spiralia</taxon>
        <taxon>Lophotrochozoa</taxon>
        <taxon>Platyhelminthes</taxon>
        <taxon>Rhabditophora</taxon>
        <taxon>Macrostomorpha</taxon>
        <taxon>Macrostomida</taxon>
        <taxon>Macrostomidae</taxon>
        <taxon>Macrostomum</taxon>
    </lineage>
</organism>
<keyword evidence="6" id="KW-1185">Reference proteome</keyword>
<dbReference type="SMART" id="SM00053">
    <property type="entry name" value="DYNc"/>
    <property type="match status" value="1"/>
</dbReference>
<dbReference type="Pfam" id="PF01031">
    <property type="entry name" value="Dynamin_M"/>
    <property type="match status" value="1"/>
</dbReference>
<dbReference type="STRING" id="282301.A0A267E023"/>
<evidence type="ECO:0000256" key="1">
    <source>
        <dbReference type="ARBA" id="ARBA00022741"/>
    </source>
</evidence>
<feature type="non-terminal residue" evidence="5">
    <location>
        <position position="1"/>
    </location>
</feature>
<comment type="caution">
    <text evidence="5">The sequence shown here is derived from an EMBL/GenBank/DDBJ whole genome shotgun (WGS) entry which is preliminary data.</text>
</comment>
<dbReference type="EMBL" id="NIVC01002844">
    <property type="protein sequence ID" value="PAA54901.1"/>
    <property type="molecule type" value="Genomic_DNA"/>
</dbReference>
<evidence type="ECO:0000313" key="6">
    <source>
        <dbReference type="Proteomes" id="UP000215902"/>
    </source>
</evidence>
<dbReference type="Gene3D" id="3.40.50.300">
    <property type="entry name" value="P-loop containing nucleotide triphosphate hydrolases"/>
    <property type="match status" value="1"/>
</dbReference>
<dbReference type="PROSITE" id="PS51718">
    <property type="entry name" value="G_DYNAMIN_2"/>
    <property type="match status" value="1"/>
</dbReference>
<evidence type="ECO:0000256" key="3">
    <source>
        <dbReference type="RuleBase" id="RU003932"/>
    </source>
</evidence>
<dbReference type="Pfam" id="PF00350">
    <property type="entry name" value="Dynamin_N"/>
    <property type="match status" value="1"/>
</dbReference>
<evidence type="ECO:0000256" key="2">
    <source>
        <dbReference type="ARBA" id="ARBA00023134"/>
    </source>
</evidence>
<dbReference type="GO" id="GO:0005874">
    <property type="term" value="C:microtubule"/>
    <property type="evidence" value="ECO:0007669"/>
    <property type="project" value="TreeGrafter"/>
</dbReference>